<feature type="domain" description="RNase H type-1" evidence="1">
    <location>
        <begin position="1"/>
        <end position="144"/>
    </location>
</feature>
<dbReference type="Gene3D" id="3.30.420.10">
    <property type="entry name" value="Ribonuclease H-like superfamily/Ribonuclease H"/>
    <property type="match status" value="1"/>
</dbReference>
<dbReference type="InterPro" id="IPR036397">
    <property type="entry name" value="RNaseH_sf"/>
</dbReference>
<dbReference type="PANTHER" id="PTHR48475:SF1">
    <property type="entry name" value="RNASE H TYPE-1 DOMAIN-CONTAINING PROTEIN"/>
    <property type="match status" value="1"/>
</dbReference>
<accession>A0A2H0BHD5</accession>
<dbReference type="InterPro" id="IPR002156">
    <property type="entry name" value="RNaseH_domain"/>
</dbReference>
<dbReference type="PROSITE" id="PS50879">
    <property type="entry name" value="RNASE_H_1"/>
    <property type="match status" value="1"/>
</dbReference>
<comment type="caution">
    <text evidence="2">The sequence shown here is derived from an EMBL/GenBank/DDBJ whole genome shotgun (WGS) entry which is preliminary data.</text>
</comment>
<dbReference type="AlphaFoldDB" id="A0A2H0BHD5"/>
<dbReference type="GO" id="GO:0004523">
    <property type="term" value="F:RNA-DNA hybrid ribonuclease activity"/>
    <property type="evidence" value="ECO:0007669"/>
    <property type="project" value="InterPro"/>
</dbReference>
<evidence type="ECO:0000259" key="1">
    <source>
        <dbReference type="PROSITE" id="PS50879"/>
    </source>
</evidence>
<dbReference type="Proteomes" id="UP000230759">
    <property type="component" value="Unassembled WGS sequence"/>
</dbReference>
<evidence type="ECO:0000313" key="3">
    <source>
        <dbReference type="Proteomes" id="UP000230759"/>
    </source>
</evidence>
<gene>
    <name evidence="2" type="ORF">COX04_01705</name>
</gene>
<dbReference type="EMBL" id="PCSV01000040">
    <property type="protein sequence ID" value="PIP57034.1"/>
    <property type="molecule type" value="Genomic_DNA"/>
</dbReference>
<dbReference type="Pfam" id="PF13456">
    <property type="entry name" value="RVT_3"/>
    <property type="match status" value="1"/>
</dbReference>
<reference evidence="2 3" key="1">
    <citation type="submission" date="2017-09" db="EMBL/GenBank/DDBJ databases">
        <title>Depth-based differentiation of microbial function through sediment-hosted aquifers and enrichment of novel symbionts in the deep terrestrial subsurface.</title>
        <authorList>
            <person name="Probst A.J."/>
            <person name="Ladd B."/>
            <person name="Jarett J.K."/>
            <person name="Geller-Mcgrath D.E."/>
            <person name="Sieber C.M."/>
            <person name="Emerson J.B."/>
            <person name="Anantharaman K."/>
            <person name="Thomas B.C."/>
            <person name="Malmstrom R."/>
            <person name="Stieglmeier M."/>
            <person name="Klingl A."/>
            <person name="Woyke T."/>
            <person name="Ryan C.M."/>
            <person name="Banfield J.F."/>
        </authorList>
    </citation>
    <scope>NUCLEOTIDE SEQUENCE [LARGE SCALE GENOMIC DNA]</scope>
    <source>
        <strain evidence="2">CG22_combo_CG10-13_8_21_14_all_45_10</strain>
    </source>
</reference>
<evidence type="ECO:0000313" key="2">
    <source>
        <dbReference type="EMBL" id="PIP57034.1"/>
    </source>
</evidence>
<sequence>MKNPLKIFCDGGARGNPGEAAAAFVVERDGKIIYFQAAYLGKTTNNAAEYRAVVLALKWLIQNRSLGYPRLPDGQEVPDITFFLDSELVTKQINGAYRVKNKNLKNIFAEVNTLINRIPNKIIFKNIPRAKNKKADFLVNQKLDSRL</sequence>
<dbReference type="InterPro" id="IPR012337">
    <property type="entry name" value="RNaseH-like_sf"/>
</dbReference>
<name>A0A2H0BHD5_9BACT</name>
<proteinExistence type="predicted"/>
<dbReference type="SUPFAM" id="SSF53098">
    <property type="entry name" value="Ribonuclease H-like"/>
    <property type="match status" value="1"/>
</dbReference>
<dbReference type="PANTHER" id="PTHR48475">
    <property type="entry name" value="RIBONUCLEASE H"/>
    <property type="match status" value="1"/>
</dbReference>
<dbReference type="GO" id="GO:0003676">
    <property type="term" value="F:nucleic acid binding"/>
    <property type="evidence" value="ECO:0007669"/>
    <property type="project" value="InterPro"/>
</dbReference>
<dbReference type="CDD" id="cd09279">
    <property type="entry name" value="RNase_HI_like"/>
    <property type="match status" value="1"/>
</dbReference>
<organism evidence="2 3">
    <name type="scientific">Candidatus Woesebacteria bacterium CG22_combo_CG10-13_8_21_14_all_45_10</name>
    <dbReference type="NCBI Taxonomy" id="1975060"/>
    <lineage>
        <taxon>Bacteria</taxon>
        <taxon>Candidatus Woeseibacteriota</taxon>
    </lineage>
</organism>
<protein>
    <submittedName>
        <fullName evidence="2">Ribonuclease H</fullName>
    </submittedName>
</protein>